<evidence type="ECO:0000313" key="1">
    <source>
        <dbReference type="EMBL" id="GLI56409.1"/>
    </source>
</evidence>
<evidence type="ECO:0000313" key="2">
    <source>
        <dbReference type="Proteomes" id="UP001144471"/>
    </source>
</evidence>
<dbReference type="RefSeq" id="WP_281835565.1">
    <property type="nucleotide sequence ID" value="NZ_BSDY01000008.1"/>
</dbReference>
<sequence>MNITESKELAEKLTGKEVEEEAIEGIYLGIEELPERISMILEGNDEDFMAYLNPIDEDKVVIHVLSESEEVLVSYLADEAGSVEEVYHGTKGMEQGSHMGS</sequence>
<dbReference type="EMBL" id="BSDY01000008">
    <property type="protein sequence ID" value="GLI56409.1"/>
    <property type="molecule type" value="Genomic_DNA"/>
</dbReference>
<dbReference type="AlphaFoldDB" id="A0A9W6GJP9"/>
<comment type="caution">
    <text evidence="1">The sequence shown here is derived from an EMBL/GenBank/DDBJ whole genome shotgun (WGS) entry which is preliminary data.</text>
</comment>
<reference evidence="1" key="1">
    <citation type="submission" date="2022-12" db="EMBL/GenBank/DDBJ databases">
        <title>Reference genome sequencing for broad-spectrum identification of bacterial and archaeal isolates by mass spectrometry.</title>
        <authorList>
            <person name="Sekiguchi Y."/>
            <person name="Tourlousse D.M."/>
        </authorList>
    </citation>
    <scope>NUCLEOTIDE SEQUENCE</scope>
    <source>
        <strain evidence="1">10succ1</strain>
    </source>
</reference>
<protein>
    <submittedName>
        <fullName evidence="1">Uncharacterized protein</fullName>
    </submittedName>
</protein>
<proteinExistence type="predicted"/>
<keyword evidence="2" id="KW-1185">Reference proteome</keyword>
<dbReference type="Proteomes" id="UP001144471">
    <property type="component" value="Unassembled WGS sequence"/>
</dbReference>
<organism evidence="1 2">
    <name type="scientific">Propionigenium maris DSM 9537</name>
    <dbReference type="NCBI Taxonomy" id="1123000"/>
    <lineage>
        <taxon>Bacteria</taxon>
        <taxon>Fusobacteriati</taxon>
        <taxon>Fusobacteriota</taxon>
        <taxon>Fusobacteriia</taxon>
        <taxon>Fusobacteriales</taxon>
        <taxon>Fusobacteriaceae</taxon>
        <taxon>Propionigenium</taxon>
    </lineage>
</organism>
<gene>
    <name evidence="1" type="ORF">PM10SUCC1_19230</name>
</gene>
<accession>A0A9W6GJP9</accession>
<name>A0A9W6GJP9_9FUSO</name>